<dbReference type="Gene3D" id="1.10.1660.10">
    <property type="match status" value="1"/>
</dbReference>
<evidence type="ECO:0000256" key="1">
    <source>
        <dbReference type="ARBA" id="ARBA00022505"/>
    </source>
</evidence>
<dbReference type="Proteomes" id="UP001230289">
    <property type="component" value="Unassembled WGS sequence"/>
</dbReference>
<dbReference type="InterPro" id="IPR008995">
    <property type="entry name" value="Mo/tungstate-bd_C_term_dom"/>
</dbReference>
<dbReference type="InterPro" id="IPR005116">
    <property type="entry name" value="Transp-assoc_OB_typ1"/>
</dbReference>
<dbReference type="EMBL" id="JAVFCB010000009">
    <property type="protein sequence ID" value="MDQ4215303.1"/>
    <property type="molecule type" value="Genomic_DNA"/>
</dbReference>
<evidence type="ECO:0000313" key="5">
    <source>
        <dbReference type="Proteomes" id="UP001230289"/>
    </source>
</evidence>
<dbReference type="SUPFAM" id="SSF50331">
    <property type="entry name" value="MOP-like"/>
    <property type="match status" value="1"/>
</dbReference>
<evidence type="ECO:0000259" key="3">
    <source>
        <dbReference type="PROSITE" id="PS51866"/>
    </source>
</evidence>
<dbReference type="RefSeq" id="WP_308490257.1">
    <property type="nucleotide sequence ID" value="NZ_JAVFCB010000009.1"/>
</dbReference>
<keyword evidence="5" id="KW-1185">Reference proteome</keyword>
<evidence type="ECO:0000256" key="2">
    <source>
        <dbReference type="PROSITE-ProRule" id="PRU01213"/>
    </source>
</evidence>
<name>A0ABU0XJJ8_9MICO</name>
<proteinExistence type="predicted"/>
<organism evidence="4 5">
    <name type="scientific">Microbacterium capsulatum</name>
    <dbReference type="NCBI Taxonomy" id="3041921"/>
    <lineage>
        <taxon>Bacteria</taxon>
        <taxon>Bacillati</taxon>
        <taxon>Actinomycetota</taxon>
        <taxon>Actinomycetes</taxon>
        <taxon>Micrococcales</taxon>
        <taxon>Microbacteriaceae</taxon>
        <taxon>Microbacterium</taxon>
    </lineage>
</organism>
<protein>
    <submittedName>
        <fullName evidence="4">TOBE domain-containing protein</fullName>
    </submittedName>
</protein>
<feature type="domain" description="Mop" evidence="3">
    <location>
        <begin position="64"/>
        <end position="129"/>
    </location>
</feature>
<accession>A0ABU0XJJ8</accession>
<reference evidence="4 5" key="1">
    <citation type="submission" date="2023-08" db="EMBL/GenBank/DDBJ databases">
        <title>Microbacterium sp. nov., isolated from a waste landfill.</title>
        <authorList>
            <person name="Wen W."/>
        </authorList>
    </citation>
    <scope>NUCLEOTIDE SEQUENCE [LARGE SCALE GENOMIC DNA]</scope>
    <source>
        <strain evidence="4 5">ASV81</strain>
    </source>
</reference>
<dbReference type="Gene3D" id="2.40.50.100">
    <property type="match status" value="1"/>
</dbReference>
<dbReference type="Pfam" id="PF03459">
    <property type="entry name" value="TOBE"/>
    <property type="match status" value="1"/>
</dbReference>
<gene>
    <name evidence="4" type="ORF">RBR11_15400</name>
</gene>
<keyword evidence="1 2" id="KW-0500">Molybdenum</keyword>
<sequence length="134" mass="14176">MTYFRIREAAALLGVSDDTVRRWAGEGILTLSLDASGHQTVPGAELAERARALAAEPGEGDQVLRSARNRFVGLVTSVRVDGLMAQVELQSGPHRIVSLMTAEAADELGLEVGSKAVAVAKATMMIIETERASS</sequence>
<dbReference type="InterPro" id="IPR004606">
    <property type="entry name" value="Mop_domain"/>
</dbReference>
<comment type="caution">
    <text evidence="4">The sequence shown here is derived from an EMBL/GenBank/DDBJ whole genome shotgun (WGS) entry which is preliminary data.</text>
</comment>
<evidence type="ECO:0000313" key="4">
    <source>
        <dbReference type="EMBL" id="MDQ4215303.1"/>
    </source>
</evidence>
<dbReference type="PROSITE" id="PS51866">
    <property type="entry name" value="MOP"/>
    <property type="match status" value="1"/>
</dbReference>